<keyword evidence="7" id="KW-1185">Reference proteome</keyword>
<evidence type="ECO:0000256" key="4">
    <source>
        <dbReference type="ARBA" id="ARBA00022801"/>
    </source>
</evidence>
<keyword evidence="2" id="KW-0147">Chitin-binding</keyword>
<reference evidence="6 7" key="1">
    <citation type="journal article" date="2015" name="Genome Announc.">
        <title>Draft Genome Sequences of Marine Isolates of Thalassomonas viridans and Thalassomonas actiniarum.</title>
        <authorList>
            <person name="Olonade I."/>
            <person name="van Zyl L.J."/>
            <person name="Trindade M."/>
        </authorList>
    </citation>
    <scope>NUCLEOTIDE SEQUENCE [LARGE SCALE GENOMIC DNA]</scope>
    <source>
        <strain evidence="6 7">A5K-106</strain>
    </source>
</reference>
<dbReference type="Gene3D" id="2.60.40.10">
    <property type="entry name" value="Immunoglobulins"/>
    <property type="match status" value="1"/>
</dbReference>
<dbReference type="Pfam" id="PF03067">
    <property type="entry name" value="LPMO_10"/>
    <property type="match status" value="1"/>
</dbReference>
<dbReference type="InterPro" id="IPR004302">
    <property type="entry name" value="Cellulose/chitin-bd_N"/>
</dbReference>
<keyword evidence="4" id="KW-0378">Hydrolase</keyword>
<gene>
    <name evidence="6" type="ORF">SG35_019105</name>
</gene>
<keyword evidence="3" id="KW-0732">Signal</keyword>
<evidence type="ECO:0000256" key="3">
    <source>
        <dbReference type="ARBA" id="ARBA00022729"/>
    </source>
</evidence>
<dbReference type="Proteomes" id="UP000032568">
    <property type="component" value="Chromosome"/>
</dbReference>
<evidence type="ECO:0000256" key="1">
    <source>
        <dbReference type="ARBA" id="ARBA00022525"/>
    </source>
</evidence>
<evidence type="ECO:0000313" key="7">
    <source>
        <dbReference type="Proteomes" id="UP000032568"/>
    </source>
</evidence>
<dbReference type="GO" id="GO:0004553">
    <property type="term" value="F:hydrolase activity, hydrolyzing O-glycosyl compounds"/>
    <property type="evidence" value="ECO:0007669"/>
    <property type="project" value="InterPro"/>
</dbReference>
<dbReference type="SUPFAM" id="SSF49313">
    <property type="entry name" value="Cadherin-like"/>
    <property type="match status" value="1"/>
</dbReference>
<keyword evidence="6" id="KW-0503">Monooxygenase</keyword>
<sequence length="481" mass="53844">MNNNTLTQKALSKGVVLGLGLLVLQTPLSVYGHGYVDSPKARQAICQAQGGYWWPETGENIPNLACRAAYLATGYVQFVQEHEFAVNITDYQNQAEVEAHVPDGLLCSAGSEEKGGMNLPSPHWQVTEVMPDEQNNIPFRFRATTPHNPSFWQFYLTRQDFPVESQEITWADLEKVQEYDDIEVSKDSDGNSYYEMSINIPAERSGRAVLYTRWQRYDVAGEGFYNCSDIDIKRDSTPVSWQPIGYFVRQGQEGAVGEFARARLFDATGQELINRTFTVTQANVNQWQQTFAAELVTDFPQVLQIGLKDSAGNITFDVNNPLSNQVWVTDSNYSFTLSLAATPVNTPPVIENLPDRQADENTSLQVTVIATDAQQSQLSYSWQVPAPLSFVADGANITITLPEVEQTTDFSLAVTVSDGELSASESFNLKVNNTLEPDIPQWSAEQVYVGDDLVRYQGQVYRAKWWTLNEIPGQANVWEKR</sequence>
<organism evidence="6 7">
    <name type="scientific">Thalassomonas actiniarum</name>
    <dbReference type="NCBI Taxonomy" id="485447"/>
    <lineage>
        <taxon>Bacteria</taxon>
        <taxon>Pseudomonadati</taxon>
        <taxon>Pseudomonadota</taxon>
        <taxon>Gammaproteobacteria</taxon>
        <taxon>Alteromonadales</taxon>
        <taxon>Colwelliaceae</taxon>
        <taxon>Thalassomonas</taxon>
    </lineage>
</organism>
<dbReference type="InterPro" id="IPR015919">
    <property type="entry name" value="Cadherin-like_sf"/>
</dbReference>
<dbReference type="InterPro" id="IPR014756">
    <property type="entry name" value="Ig_E-set"/>
</dbReference>
<dbReference type="Pfam" id="PF18416">
    <property type="entry name" value="GbpA_2"/>
    <property type="match status" value="1"/>
</dbReference>
<dbReference type="GO" id="GO:0005975">
    <property type="term" value="P:carbohydrate metabolic process"/>
    <property type="evidence" value="ECO:0007669"/>
    <property type="project" value="InterPro"/>
</dbReference>
<dbReference type="CDD" id="cd12215">
    <property type="entry name" value="ChiC_BD"/>
    <property type="match status" value="1"/>
</dbReference>
<dbReference type="SUPFAM" id="SSF51055">
    <property type="entry name" value="Carbohydrate binding domain"/>
    <property type="match status" value="1"/>
</dbReference>
<dbReference type="Gene3D" id="2.10.10.20">
    <property type="entry name" value="Carbohydrate-binding module superfamily 5/12"/>
    <property type="match status" value="1"/>
</dbReference>
<protein>
    <submittedName>
        <fullName evidence="6">Lytic polysaccharide monooxygenase</fullName>
    </submittedName>
</protein>
<evidence type="ECO:0000256" key="2">
    <source>
        <dbReference type="ARBA" id="ARBA00022669"/>
    </source>
</evidence>
<dbReference type="GO" id="GO:0008061">
    <property type="term" value="F:chitin binding"/>
    <property type="evidence" value="ECO:0007669"/>
    <property type="project" value="UniProtKB-KW"/>
</dbReference>
<dbReference type="SUPFAM" id="SSF81296">
    <property type="entry name" value="E set domains"/>
    <property type="match status" value="1"/>
</dbReference>
<dbReference type="EMBL" id="CP059735">
    <property type="protein sequence ID" value="WDD97414.1"/>
    <property type="molecule type" value="Genomic_DNA"/>
</dbReference>
<dbReference type="CDD" id="cd21177">
    <property type="entry name" value="LPMO_AA10"/>
    <property type="match status" value="1"/>
</dbReference>
<dbReference type="InterPro" id="IPR051024">
    <property type="entry name" value="GlcNAc_Chitin_IntDeg"/>
</dbReference>
<dbReference type="GO" id="GO:0016020">
    <property type="term" value="C:membrane"/>
    <property type="evidence" value="ECO:0007669"/>
    <property type="project" value="InterPro"/>
</dbReference>
<dbReference type="InterPro" id="IPR013783">
    <property type="entry name" value="Ig-like_fold"/>
</dbReference>
<dbReference type="Gene3D" id="2.70.50.50">
    <property type="entry name" value="chitin-binding protein cbp21"/>
    <property type="match status" value="1"/>
</dbReference>
<dbReference type="GO" id="GO:0005576">
    <property type="term" value="C:extracellular region"/>
    <property type="evidence" value="ECO:0007669"/>
    <property type="project" value="InterPro"/>
</dbReference>
<dbReference type="SMART" id="SM00495">
    <property type="entry name" value="ChtBD3"/>
    <property type="match status" value="1"/>
</dbReference>
<dbReference type="PANTHER" id="PTHR34823:SF1">
    <property type="entry name" value="CHITIN-BINDING TYPE-4 DOMAIN-CONTAINING PROTEIN"/>
    <property type="match status" value="1"/>
</dbReference>
<dbReference type="InterPro" id="IPR036573">
    <property type="entry name" value="CBM_sf_5/12"/>
</dbReference>
<dbReference type="InterPro" id="IPR003610">
    <property type="entry name" value="CBM5/12"/>
</dbReference>
<dbReference type="InterPro" id="IPR041029">
    <property type="entry name" value="GbpA_2"/>
</dbReference>
<dbReference type="Gene3D" id="3.30.70.2150">
    <property type="match status" value="1"/>
</dbReference>
<name>A0AAE9YKP6_9GAMM</name>
<dbReference type="KEGG" id="tact:SG35_019105"/>
<dbReference type="GO" id="GO:0004497">
    <property type="term" value="F:monooxygenase activity"/>
    <property type="evidence" value="ECO:0007669"/>
    <property type="project" value="UniProtKB-KW"/>
</dbReference>
<dbReference type="PANTHER" id="PTHR34823">
    <property type="entry name" value="GLCNAC-BINDING PROTEIN A"/>
    <property type="match status" value="1"/>
</dbReference>
<keyword evidence="1" id="KW-0964">Secreted</keyword>
<evidence type="ECO:0000259" key="5">
    <source>
        <dbReference type="SMART" id="SM00495"/>
    </source>
</evidence>
<dbReference type="RefSeq" id="WP_044834002.1">
    <property type="nucleotide sequence ID" value="NZ_CP059735.1"/>
</dbReference>
<dbReference type="Pfam" id="PF02839">
    <property type="entry name" value="CBM_5_12"/>
    <property type="match status" value="1"/>
</dbReference>
<accession>A0AAE9YKP6</accession>
<dbReference type="AlphaFoldDB" id="A0AAE9YKP6"/>
<reference evidence="6 7" key="2">
    <citation type="journal article" date="2022" name="Mar. Drugs">
        <title>Bioassay-Guided Fractionation Leads to the Detection of Cholic Acid Generated by the Rare Thalassomonas sp.</title>
        <authorList>
            <person name="Pheiffer F."/>
            <person name="Schneider Y.K."/>
            <person name="Hansen E.H."/>
            <person name="Andersen J.H."/>
            <person name="Isaksson J."/>
            <person name="Busche T."/>
            <person name="R C."/>
            <person name="Kalinowski J."/>
            <person name="Zyl L.V."/>
            <person name="Trindade M."/>
        </authorList>
    </citation>
    <scope>NUCLEOTIDE SEQUENCE [LARGE SCALE GENOMIC DNA]</scope>
    <source>
        <strain evidence="6 7">A5K-106</strain>
    </source>
</reference>
<proteinExistence type="predicted"/>
<evidence type="ECO:0000313" key="6">
    <source>
        <dbReference type="EMBL" id="WDD97414.1"/>
    </source>
</evidence>
<dbReference type="GO" id="GO:0005509">
    <property type="term" value="F:calcium ion binding"/>
    <property type="evidence" value="ECO:0007669"/>
    <property type="project" value="InterPro"/>
</dbReference>
<keyword evidence="6" id="KW-0560">Oxidoreductase</keyword>
<feature type="domain" description="Chitin-binding type-3" evidence="5">
    <location>
        <begin position="439"/>
        <end position="481"/>
    </location>
</feature>
<dbReference type="GO" id="GO:0030246">
    <property type="term" value="F:carbohydrate binding"/>
    <property type="evidence" value="ECO:0007669"/>
    <property type="project" value="InterPro"/>
</dbReference>